<evidence type="ECO:0000259" key="1">
    <source>
        <dbReference type="Pfam" id="PF03819"/>
    </source>
</evidence>
<sequence length="264" mass="30656">MDKKKEERVMDLTPLMDVVRTLRGPGGCPWDQAQDHKSMRRELVEEVYELLEAIDDGDEKGIREELGDVLFLVVFHALLAEEAGAFTMQDVIMDVSQKLIHRHPHVYGTVTVGRSEELLKNWDALKAEEKTERKSALDGIARDLPSLMRAYKLSERSSRKGFDWPDADRAYEKVKEEEAELAEAVLSKNKDHMEEELGDLFFALSVYARKLGLEPETALHRANIKYEKRFRKIEEIISERNKNWENLSIDDMILLWKSVKREKI</sequence>
<dbReference type="InterPro" id="IPR048015">
    <property type="entry name" value="NTP-PPase_MazG-like_N"/>
</dbReference>
<dbReference type="AlphaFoldDB" id="A0A943EIN0"/>
<dbReference type="GO" id="GO:0006950">
    <property type="term" value="P:response to stress"/>
    <property type="evidence" value="ECO:0007669"/>
    <property type="project" value="UniProtKB-ARBA"/>
</dbReference>
<dbReference type="SUPFAM" id="SSF101386">
    <property type="entry name" value="all-alpha NTP pyrophosphatases"/>
    <property type="match status" value="2"/>
</dbReference>
<dbReference type="InterPro" id="IPR011551">
    <property type="entry name" value="NTP_PyrPHydrolase_MazG"/>
</dbReference>
<gene>
    <name evidence="2" type="primary">mazG</name>
    <name evidence="2" type="ORF">KHX13_01370</name>
</gene>
<dbReference type="NCBIfam" id="TIGR00444">
    <property type="entry name" value="mazG"/>
    <property type="match status" value="1"/>
</dbReference>
<dbReference type="GO" id="GO:0046047">
    <property type="term" value="P:TTP catabolic process"/>
    <property type="evidence" value="ECO:0007669"/>
    <property type="project" value="TreeGrafter"/>
</dbReference>
<organism evidence="2 3">
    <name type="scientific">Acidaminococcus intestini</name>
    <dbReference type="NCBI Taxonomy" id="187327"/>
    <lineage>
        <taxon>Bacteria</taxon>
        <taxon>Bacillati</taxon>
        <taxon>Bacillota</taxon>
        <taxon>Negativicutes</taxon>
        <taxon>Acidaminococcales</taxon>
        <taxon>Acidaminococcaceae</taxon>
        <taxon>Acidaminococcus</taxon>
    </lineage>
</organism>
<dbReference type="CDD" id="cd11528">
    <property type="entry name" value="NTP-PPase_MazG_Nterm"/>
    <property type="match status" value="1"/>
</dbReference>
<reference evidence="2" key="1">
    <citation type="submission" date="2021-02" db="EMBL/GenBank/DDBJ databases">
        <title>Infant gut strain persistence is associated with maternal origin, phylogeny, and functional potential including surface adhesion and iron acquisition.</title>
        <authorList>
            <person name="Lou Y.C."/>
        </authorList>
    </citation>
    <scope>NUCLEOTIDE SEQUENCE</scope>
    <source>
        <strain evidence="2">L3_106_000M1_dasL3_106_000M1_concoct_15</strain>
    </source>
</reference>
<keyword evidence="2" id="KW-0378">Hydrolase</keyword>
<dbReference type="GO" id="GO:0046081">
    <property type="term" value="P:dUTP catabolic process"/>
    <property type="evidence" value="ECO:0007669"/>
    <property type="project" value="TreeGrafter"/>
</dbReference>
<feature type="domain" description="NTP pyrophosphohydrolase MazG-like" evidence="1">
    <location>
        <begin position="34"/>
        <end position="106"/>
    </location>
</feature>
<dbReference type="GO" id="GO:0047429">
    <property type="term" value="F:nucleoside triphosphate diphosphatase activity"/>
    <property type="evidence" value="ECO:0007669"/>
    <property type="project" value="UniProtKB-EC"/>
</dbReference>
<proteinExistence type="predicted"/>
<dbReference type="EC" id="3.6.1.9" evidence="2"/>
<dbReference type="FunFam" id="1.10.287.1080:FF:000001">
    <property type="entry name" value="Nucleoside triphosphate pyrophosphohydrolase"/>
    <property type="match status" value="1"/>
</dbReference>
<protein>
    <submittedName>
        <fullName evidence="2">Nucleoside triphosphate pyrophosphohydrolase</fullName>
        <ecNumber evidence="2">3.6.1.9</ecNumber>
    </submittedName>
</protein>
<dbReference type="Pfam" id="PF03819">
    <property type="entry name" value="MazG"/>
    <property type="match status" value="2"/>
</dbReference>
<dbReference type="Gene3D" id="1.10.287.1080">
    <property type="entry name" value="MazG-like"/>
    <property type="match status" value="2"/>
</dbReference>
<dbReference type="InterPro" id="IPR004518">
    <property type="entry name" value="MazG-like_dom"/>
</dbReference>
<dbReference type="PANTHER" id="PTHR30522:SF0">
    <property type="entry name" value="NUCLEOSIDE TRIPHOSPHATE PYROPHOSPHOHYDROLASE"/>
    <property type="match status" value="1"/>
</dbReference>
<evidence type="ECO:0000313" key="2">
    <source>
        <dbReference type="EMBL" id="MBS5518985.1"/>
    </source>
</evidence>
<dbReference type="NCBIfam" id="NF007113">
    <property type="entry name" value="PRK09562.1"/>
    <property type="match status" value="1"/>
</dbReference>
<dbReference type="GO" id="GO:0046052">
    <property type="term" value="P:UTP catabolic process"/>
    <property type="evidence" value="ECO:0007669"/>
    <property type="project" value="TreeGrafter"/>
</dbReference>
<dbReference type="GO" id="GO:0046061">
    <property type="term" value="P:dATP catabolic process"/>
    <property type="evidence" value="ECO:0007669"/>
    <property type="project" value="TreeGrafter"/>
</dbReference>
<dbReference type="EMBL" id="JAGZCZ010000001">
    <property type="protein sequence ID" value="MBS5518985.1"/>
    <property type="molecule type" value="Genomic_DNA"/>
</dbReference>
<dbReference type="PANTHER" id="PTHR30522">
    <property type="entry name" value="NUCLEOSIDE TRIPHOSPHATE PYROPHOSPHOHYDROLASE"/>
    <property type="match status" value="1"/>
</dbReference>
<dbReference type="GO" id="GO:0046076">
    <property type="term" value="P:dTTP catabolic process"/>
    <property type="evidence" value="ECO:0007669"/>
    <property type="project" value="TreeGrafter"/>
</dbReference>
<dbReference type="GO" id="GO:0006203">
    <property type="term" value="P:dGTP catabolic process"/>
    <property type="evidence" value="ECO:0007669"/>
    <property type="project" value="TreeGrafter"/>
</dbReference>
<comment type="caution">
    <text evidence="2">The sequence shown here is derived from an EMBL/GenBank/DDBJ whole genome shotgun (WGS) entry which is preliminary data.</text>
</comment>
<feature type="domain" description="NTP pyrophosphohydrolase MazG-like" evidence="1">
    <location>
        <begin position="173"/>
        <end position="229"/>
    </location>
</feature>
<dbReference type="CDD" id="cd11529">
    <property type="entry name" value="NTP-PPase_MazG_Cterm"/>
    <property type="match status" value="1"/>
</dbReference>
<evidence type="ECO:0000313" key="3">
    <source>
        <dbReference type="Proteomes" id="UP000754226"/>
    </source>
</evidence>
<name>A0A943EIN0_9FIRM</name>
<accession>A0A943EIN0</accession>
<dbReference type="Proteomes" id="UP000754226">
    <property type="component" value="Unassembled WGS sequence"/>
</dbReference>
<dbReference type="InterPro" id="IPR048011">
    <property type="entry name" value="NTP-PPase_MazG-like_C"/>
</dbReference>